<dbReference type="PANTHER" id="PTHR43879:SF1">
    <property type="entry name" value="GLUCOSE IMPORT SYSTEM PERMEASE PROTEIN GLCU"/>
    <property type="match status" value="1"/>
</dbReference>
<feature type="transmembrane region" description="Helical" evidence="5">
    <location>
        <begin position="37"/>
        <end position="55"/>
    </location>
</feature>
<name>A0A542XPL1_SALAC</name>
<protein>
    <submittedName>
        <fullName evidence="8">ABC transporter permease</fullName>
    </submittedName>
    <submittedName>
        <fullName evidence="9">Carbohydrate ABC transporter membrane protein 2 (CUT1 family)</fullName>
    </submittedName>
</protein>
<keyword evidence="4 5" id="KW-0472">Membrane</keyword>
<evidence type="ECO:0000256" key="5">
    <source>
        <dbReference type="RuleBase" id="RU363032"/>
    </source>
</evidence>
<feature type="transmembrane region" description="Helical" evidence="5">
    <location>
        <begin position="210"/>
        <end position="228"/>
    </location>
</feature>
<dbReference type="GO" id="GO:0005886">
    <property type="term" value="C:plasma membrane"/>
    <property type="evidence" value="ECO:0007669"/>
    <property type="project" value="UniProtKB-SubCell"/>
</dbReference>
<dbReference type="CDD" id="cd06261">
    <property type="entry name" value="TM_PBP2"/>
    <property type="match status" value="1"/>
</dbReference>
<evidence type="ECO:0000259" key="7">
    <source>
        <dbReference type="PROSITE" id="PS50928"/>
    </source>
</evidence>
<dbReference type="PROSITE" id="PS50928">
    <property type="entry name" value="ABC_TM1"/>
    <property type="match status" value="1"/>
</dbReference>
<evidence type="ECO:0000256" key="3">
    <source>
        <dbReference type="ARBA" id="ARBA00022989"/>
    </source>
</evidence>
<dbReference type="AlphaFoldDB" id="A0A542XPL1"/>
<feature type="transmembrane region" description="Helical" evidence="5">
    <location>
        <begin position="160"/>
        <end position="180"/>
    </location>
</feature>
<dbReference type="Pfam" id="PF00528">
    <property type="entry name" value="BPD_transp_1"/>
    <property type="match status" value="1"/>
</dbReference>
<dbReference type="InterPro" id="IPR000515">
    <property type="entry name" value="MetI-like"/>
</dbReference>
<evidence type="ECO:0000256" key="6">
    <source>
        <dbReference type="SAM" id="MobiDB-lite"/>
    </source>
</evidence>
<dbReference type="RefSeq" id="WP_016813142.1">
    <property type="nucleotide sequence ID" value="NZ_BOQM01000022.1"/>
</dbReference>
<keyword evidence="3 5" id="KW-1133">Transmembrane helix</keyword>
<evidence type="ECO:0000313" key="9">
    <source>
        <dbReference type="EMBL" id="TQL37740.1"/>
    </source>
</evidence>
<accession>A0A542XPL1</accession>
<reference evidence="8 11" key="2">
    <citation type="submission" date="2021-03" db="EMBL/GenBank/DDBJ databases">
        <title>Whole genome shotgun sequence of Salinispora arenicola NBRC 105043.</title>
        <authorList>
            <person name="Komaki H."/>
            <person name="Tamura T."/>
        </authorList>
    </citation>
    <scope>NUCLEOTIDE SEQUENCE [LARGE SCALE GENOMIC DNA]</scope>
    <source>
        <strain evidence="8 11">NBRC 105043</strain>
    </source>
</reference>
<keyword evidence="5" id="KW-0813">Transport</keyword>
<evidence type="ECO:0000256" key="4">
    <source>
        <dbReference type="ARBA" id="ARBA00023136"/>
    </source>
</evidence>
<feature type="transmembrane region" description="Helical" evidence="5">
    <location>
        <begin position="268"/>
        <end position="289"/>
    </location>
</feature>
<keyword evidence="11" id="KW-1185">Reference proteome</keyword>
<keyword evidence="2 5" id="KW-0812">Transmembrane</keyword>
<evidence type="ECO:0000256" key="1">
    <source>
        <dbReference type="ARBA" id="ARBA00004141"/>
    </source>
</evidence>
<dbReference type="InterPro" id="IPR035906">
    <property type="entry name" value="MetI-like_sf"/>
</dbReference>
<comment type="subcellular location">
    <subcellularLocation>
        <location evidence="5">Cell membrane</location>
        <topology evidence="5">Multi-pass membrane protein</topology>
    </subcellularLocation>
    <subcellularLocation>
        <location evidence="1">Membrane</location>
        <topology evidence="1">Multi-pass membrane protein</topology>
    </subcellularLocation>
</comment>
<evidence type="ECO:0000256" key="2">
    <source>
        <dbReference type="ARBA" id="ARBA00022692"/>
    </source>
</evidence>
<evidence type="ECO:0000313" key="8">
    <source>
        <dbReference type="EMBL" id="GIM86212.1"/>
    </source>
</evidence>
<comment type="caution">
    <text evidence="9">The sequence shown here is derived from an EMBL/GenBank/DDBJ whole genome shotgun (WGS) entry which is preliminary data.</text>
</comment>
<feature type="transmembrane region" description="Helical" evidence="5">
    <location>
        <begin position="129"/>
        <end position="148"/>
    </location>
</feature>
<evidence type="ECO:0000313" key="10">
    <source>
        <dbReference type="Proteomes" id="UP000315983"/>
    </source>
</evidence>
<dbReference type="GeneID" id="93772133"/>
<evidence type="ECO:0000313" key="11">
    <source>
        <dbReference type="Proteomes" id="UP000677457"/>
    </source>
</evidence>
<sequence>MTTTTIQRTSPSPPTAAGPPRQRRGTAAGIIGRTVRYALLLFFLLIVLMPAYVLVVTSFKSGSDIGVTGQWNLPERWSTESWTKAWTALGPSFVRTFQLAIPVAVISSLLGAANGFVLSRWRFPGADIVFTLILFGMFIPYQAVMIPLREVVSTLGVPSGIPTLIFVHCIYGIPICTLIFRNYYATTVPVEMVEAAWVDGAGLIRTFRSIILPVSIPGFVVAVIWQFTSAWNDYLFAIFLSNTRNGPITIALNALAGAQSPDYAASMAGALITSLPTLVVYVLLGRWFIGGLMAGSVKS</sequence>
<organism evidence="9 10">
    <name type="scientific">Salinispora arenicola</name>
    <dbReference type="NCBI Taxonomy" id="168697"/>
    <lineage>
        <taxon>Bacteria</taxon>
        <taxon>Bacillati</taxon>
        <taxon>Actinomycetota</taxon>
        <taxon>Actinomycetes</taxon>
        <taxon>Micromonosporales</taxon>
        <taxon>Micromonosporaceae</taxon>
        <taxon>Salinispora</taxon>
    </lineage>
</organism>
<dbReference type="Gene3D" id="1.10.3720.10">
    <property type="entry name" value="MetI-like"/>
    <property type="match status" value="1"/>
</dbReference>
<dbReference type="Proteomes" id="UP000315983">
    <property type="component" value="Unassembled WGS sequence"/>
</dbReference>
<dbReference type="PANTHER" id="PTHR43879">
    <property type="entry name" value="ABC TRANSPORTER PERMEASE PROTEIN"/>
    <property type="match status" value="1"/>
</dbReference>
<dbReference type="EMBL" id="BOQM01000022">
    <property type="protein sequence ID" value="GIM86212.1"/>
    <property type="molecule type" value="Genomic_DNA"/>
</dbReference>
<comment type="similarity">
    <text evidence="5">Belongs to the binding-protein-dependent transport system permease family.</text>
</comment>
<dbReference type="SUPFAM" id="SSF161098">
    <property type="entry name" value="MetI-like"/>
    <property type="match status" value="1"/>
</dbReference>
<feature type="domain" description="ABC transmembrane type-1" evidence="7">
    <location>
        <begin position="93"/>
        <end position="284"/>
    </location>
</feature>
<dbReference type="EMBL" id="VFOL01000001">
    <property type="protein sequence ID" value="TQL37740.1"/>
    <property type="molecule type" value="Genomic_DNA"/>
</dbReference>
<reference evidence="9 10" key="1">
    <citation type="submission" date="2019-06" db="EMBL/GenBank/DDBJ databases">
        <title>Sequencing the genomes of 1000 actinobacteria strains.</title>
        <authorList>
            <person name="Klenk H.-P."/>
        </authorList>
    </citation>
    <scope>NUCLEOTIDE SEQUENCE [LARGE SCALE GENOMIC DNA]</scope>
    <source>
        <strain evidence="9 10">DSM 44819</strain>
    </source>
</reference>
<dbReference type="GO" id="GO:0055085">
    <property type="term" value="P:transmembrane transport"/>
    <property type="evidence" value="ECO:0007669"/>
    <property type="project" value="InterPro"/>
</dbReference>
<feature type="region of interest" description="Disordered" evidence="6">
    <location>
        <begin position="1"/>
        <end position="24"/>
    </location>
</feature>
<proteinExistence type="inferred from homology"/>
<feature type="transmembrane region" description="Helical" evidence="5">
    <location>
        <begin position="99"/>
        <end position="117"/>
    </location>
</feature>
<dbReference type="Proteomes" id="UP000677457">
    <property type="component" value="Unassembled WGS sequence"/>
</dbReference>
<gene>
    <name evidence="9" type="ORF">FB564_2909</name>
    <name evidence="8" type="ORF">Sar04_29480</name>
</gene>